<feature type="region of interest" description="Disordered" evidence="1">
    <location>
        <begin position="510"/>
        <end position="544"/>
    </location>
</feature>
<evidence type="ECO:0000256" key="1">
    <source>
        <dbReference type="SAM" id="MobiDB-lite"/>
    </source>
</evidence>
<name>A0A2G5HAQ8_CERBT</name>
<keyword evidence="5" id="KW-1185">Reference proteome</keyword>
<gene>
    <name evidence="2" type="ORF">CB0940_06919</name>
    <name evidence="3" type="ORF">RHO25_007474</name>
</gene>
<proteinExistence type="predicted"/>
<dbReference type="PANTHER" id="PTHR36587">
    <property type="entry name" value="EXPRESSION SITE-ASSOCIATED GENE 3 (ESAG3)-LIKE PROTEIN"/>
    <property type="match status" value="1"/>
</dbReference>
<dbReference type="Proteomes" id="UP000230605">
    <property type="component" value="Chromosome 5"/>
</dbReference>
<organism evidence="2 4">
    <name type="scientific">Cercospora beticola</name>
    <name type="common">Sugarbeet leaf spot fungus</name>
    <dbReference type="NCBI Taxonomy" id="122368"/>
    <lineage>
        <taxon>Eukaryota</taxon>
        <taxon>Fungi</taxon>
        <taxon>Dikarya</taxon>
        <taxon>Ascomycota</taxon>
        <taxon>Pezizomycotina</taxon>
        <taxon>Dothideomycetes</taxon>
        <taxon>Dothideomycetidae</taxon>
        <taxon>Mycosphaerellales</taxon>
        <taxon>Mycosphaerellaceae</taxon>
        <taxon>Cercospora</taxon>
    </lineage>
</organism>
<dbReference type="EMBL" id="LKMD01000108">
    <property type="protein sequence ID" value="PIA89617.1"/>
    <property type="molecule type" value="Genomic_DNA"/>
</dbReference>
<dbReference type="AlphaFoldDB" id="A0A2G5HAQ8"/>
<dbReference type="OrthoDB" id="422736at2759"/>
<sequence>MIANKRFAFLTAVAFGILLLPFLFGYHFTKIKDVSLSYIKHASRSRAFHLLLPATGPNLHFCRLLLSAAVTGYPEPIFIGWDGRGMYNGSESHLFKITETLTYLRSLPPSADNDLVLLLDAYDIWLQLRPEVMIERYHSVIKQNDERLRQQGLLGKYHGGDYVRNSIVVGPDKIFWPQGIDDPASWAVPESPLPKDSFGPATDVIMLTARPRWLNSGTIMGPVGDLRDYFAATLDMVSRRYDSNYEFRNSDQLYFAEVWAEQEIQRRRLRDGDFKAPEVLEGVKGIMPEIPKGRRTEYHICLDYRTEMFQTAAAFEKHLTWMRFNLTSETYPDIPQDDRFGGGEVADGWVKDIRIDKIKLTDDILETDPPFAAADEPTDMPKNQSWTETNLGTNLVTKEAFPLFHVTGDKGIRDRWWPRMWFHPYGEELLKATKKKEHVLSSGTTGKQSGLRKGQFVFAKAAGTNWRGAVPVVTHARPQLEDEKGGAWVDNGDYVPWNAMCGAYEGEDLYIGPELAGKDNPPPPEPEEEGEEGTEEQAEEQARR</sequence>
<feature type="compositionally biased region" description="Acidic residues" evidence="1">
    <location>
        <begin position="525"/>
        <end position="544"/>
    </location>
</feature>
<dbReference type="Proteomes" id="UP001302367">
    <property type="component" value="Chromosome 5"/>
</dbReference>
<evidence type="ECO:0000313" key="5">
    <source>
        <dbReference type="Proteomes" id="UP001302367"/>
    </source>
</evidence>
<evidence type="ECO:0000313" key="4">
    <source>
        <dbReference type="Proteomes" id="UP000230605"/>
    </source>
</evidence>
<evidence type="ECO:0000313" key="3">
    <source>
        <dbReference type="EMBL" id="WPB02838.1"/>
    </source>
</evidence>
<reference evidence="2 4" key="1">
    <citation type="submission" date="2015-10" db="EMBL/GenBank/DDBJ databases">
        <title>The cercosporin biosynthetic gene cluster was horizontally transferred to several fungal lineages and shown to be expanded in Cercospora beticola based on microsynteny with recipient genomes.</title>
        <authorList>
            <person name="De Jonge R."/>
            <person name="Ebert M.K."/>
            <person name="Suttle J.C."/>
            <person name="Jurick Ii W.M."/>
            <person name="Secor G.A."/>
            <person name="Thomma B.P."/>
            <person name="Van De Peer Y."/>
            <person name="Bolton M.D."/>
        </authorList>
    </citation>
    <scope>NUCLEOTIDE SEQUENCE [LARGE SCALE GENOMIC DNA]</scope>
    <source>
        <strain evidence="2 4">09-40</strain>
    </source>
</reference>
<dbReference type="EMBL" id="CP134188">
    <property type="protein sequence ID" value="WPB02838.1"/>
    <property type="molecule type" value="Genomic_DNA"/>
</dbReference>
<dbReference type="PANTHER" id="PTHR36587:SF2">
    <property type="entry name" value="EXPRESSION SITE-ASSOCIATED GENE 3 (ESAG3)-LIKE PROTEIN"/>
    <property type="match status" value="1"/>
</dbReference>
<protein>
    <submittedName>
        <fullName evidence="2">Uncharacterized protein</fullName>
    </submittedName>
</protein>
<dbReference type="CDD" id="cd22997">
    <property type="entry name" value="GT_LH"/>
    <property type="match status" value="1"/>
</dbReference>
<evidence type="ECO:0000313" key="2">
    <source>
        <dbReference type="EMBL" id="PIA89617.1"/>
    </source>
</evidence>
<reference evidence="3 5" key="2">
    <citation type="submission" date="2023-09" db="EMBL/GenBank/DDBJ databases">
        <title>Complete-Gapless Cercospora beticola genome.</title>
        <authorList>
            <person name="Wyatt N.A."/>
            <person name="Spanner R.E."/>
            <person name="Bolton M.D."/>
        </authorList>
    </citation>
    <scope>NUCLEOTIDE SEQUENCE [LARGE SCALE GENOMIC DNA]</scope>
    <source>
        <strain evidence="3">Cb09-40</strain>
    </source>
</reference>
<accession>A0A2G5HAQ8</accession>